<keyword evidence="2" id="KW-0479">Metal-binding</keyword>
<gene>
    <name evidence="6" type="ORF">H171_4748</name>
</gene>
<reference evidence="6 7" key="1">
    <citation type="submission" date="2017-11" db="EMBL/GenBank/DDBJ databases">
        <title>Understudied soil microbes with underappreciated capabilities: Untangling the Clostridium saccharolyticum group.</title>
        <authorList>
            <person name="Leschine S."/>
        </authorList>
    </citation>
    <scope>NUCLEOTIDE SEQUENCE [LARGE SCALE GENOMIC DNA]</scope>
    <source>
        <strain evidence="6 7">18A</strain>
    </source>
</reference>
<organism evidence="6 7">
    <name type="scientific">[Clostridium] celerecrescens 18A</name>
    <dbReference type="NCBI Taxonomy" id="1286362"/>
    <lineage>
        <taxon>Bacteria</taxon>
        <taxon>Bacillati</taxon>
        <taxon>Bacillota</taxon>
        <taxon>Clostridia</taxon>
        <taxon>Lachnospirales</taxon>
        <taxon>Lachnospiraceae</taxon>
        <taxon>Lacrimispora</taxon>
    </lineage>
</organism>
<feature type="domain" description="Metallo-beta-lactamase" evidence="5">
    <location>
        <begin position="15"/>
        <end position="194"/>
    </location>
</feature>
<evidence type="ECO:0000313" key="7">
    <source>
        <dbReference type="Proteomes" id="UP000231092"/>
    </source>
</evidence>
<keyword evidence="4" id="KW-0862">Zinc</keyword>
<protein>
    <submittedName>
        <fullName evidence="6">Glyoxylase-like metal-dependent hydrolase (Beta-lactamase superfamily II)</fullName>
    </submittedName>
</protein>
<dbReference type="PANTHER" id="PTHR46233:SF3">
    <property type="entry name" value="HYDROXYACYLGLUTATHIONE HYDROLASE GLOC"/>
    <property type="match status" value="1"/>
</dbReference>
<dbReference type="SMART" id="SM00849">
    <property type="entry name" value="Lactamase_B"/>
    <property type="match status" value="1"/>
</dbReference>
<accession>A0A2M8ZCD3</accession>
<comment type="cofactor">
    <cofactor evidence="1">
        <name>Zn(2+)</name>
        <dbReference type="ChEBI" id="CHEBI:29105"/>
    </cofactor>
</comment>
<dbReference type="InterPro" id="IPR001279">
    <property type="entry name" value="Metallo-B-lactamas"/>
</dbReference>
<name>A0A2M8ZCD3_9FIRM</name>
<dbReference type="SUPFAM" id="SSF56281">
    <property type="entry name" value="Metallo-hydrolase/oxidoreductase"/>
    <property type="match status" value="1"/>
</dbReference>
<dbReference type="AlphaFoldDB" id="A0A2M8ZCD3"/>
<dbReference type="GO" id="GO:0016787">
    <property type="term" value="F:hydrolase activity"/>
    <property type="evidence" value="ECO:0007669"/>
    <property type="project" value="UniProtKB-KW"/>
</dbReference>
<dbReference type="GO" id="GO:0046872">
    <property type="term" value="F:metal ion binding"/>
    <property type="evidence" value="ECO:0007669"/>
    <property type="project" value="UniProtKB-KW"/>
</dbReference>
<evidence type="ECO:0000259" key="5">
    <source>
        <dbReference type="SMART" id="SM00849"/>
    </source>
</evidence>
<evidence type="ECO:0000256" key="2">
    <source>
        <dbReference type="ARBA" id="ARBA00022723"/>
    </source>
</evidence>
<dbReference type="CDD" id="cd06262">
    <property type="entry name" value="metallo-hydrolase-like_MBL-fold"/>
    <property type="match status" value="1"/>
</dbReference>
<dbReference type="InterPro" id="IPR036866">
    <property type="entry name" value="RibonucZ/Hydroxyglut_hydro"/>
</dbReference>
<dbReference type="RefSeq" id="WP_100307274.1">
    <property type="nucleotide sequence ID" value="NZ_PGET01000001.1"/>
</dbReference>
<evidence type="ECO:0000313" key="6">
    <source>
        <dbReference type="EMBL" id="PJJ31109.1"/>
    </source>
</evidence>
<proteinExistence type="predicted"/>
<comment type="caution">
    <text evidence="6">The sequence shown here is derived from an EMBL/GenBank/DDBJ whole genome shotgun (WGS) entry which is preliminary data.</text>
</comment>
<dbReference type="OrthoDB" id="9802248at2"/>
<keyword evidence="3 6" id="KW-0378">Hydrolase</keyword>
<dbReference type="Gene3D" id="3.60.15.10">
    <property type="entry name" value="Ribonuclease Z/Hydroxyacylglutathione hydrolase-like"/>
    <property type="match status" value="1"/>
</dbReference>
<dbReference type="EMBL" id="PGET01000001">
    <property type="protein sequence ID" value="PJJ31109.1"/>
    <property type="molecule type" value="Genomic_DNA"/>
</dbReference>
<dbReference type="Pfam" id="PF00753">
    <property type="entry name" value="Lactamase_B"/>
    <property type="match status" value="1"/>
</dbReference>
<evidence type="ECO:0000256" key="1">
    <source>
        <dbReference type="ARBA" id="ARBA00001947"/>
    </source>
</evidence>
<sequence>MSDFRIKTCPVGQLGTNCYVIYRESLKKAVIVDPGADGAYILDLCRELSLNPEAILLTHGHFDHILAVKDIKEAFPDVKIFAGKQEKEMLAEPSVNLSSSFGMAYTVHADGYEEDGAILSLAGMTFKVLFTPGHTSGSVCYLIESENILISGDTLFLESLGRTDFPTGSQSQILSSIKERLFVLPDDTLVYPGHGEATTIGHEKVYNPVALYRG</sequence>
<evidence type="ECO:0000256" key="4">
    <source>
        <dbReference type="ARBA" id="ARBA00022833"/>
    </source>
</evidence>
<dbReference type="Proteomes" id="UP000231092">
    <property type="component" value="Unassembled WGS sequence"/>
</dbReference>
<dbReference type="PANTHER" id="PTHR46233">
    <property type="entry name" value="HYDROXYACYLGLUTATHIONE HYDROLASE GLOC"/>
    <property type="match status" value="1"/>
</dbReference>
<evidence type="ECO:0000256" key="3">
    <source>
        <dbReference type="ARBA" id="ARBA00022801"/>
    </source>
</evidence>
<dbReference type="InterPro" id="IPR051453">
    <property type="entry name" value="MBL_Glyoxalase_II"/>
</dbReference>